<dbReference type="RefSeq" id="WP_278012132.1">
    <property type="nucleotide sequence ID" value="NZ_CP121208.1"/>
</dbReference>
<accession>A0ABY8G0L4</accession>
<dbReference type="Proteomes" id="UP001215216">
    <property type="component" value="Chromosome"/>
</dbReference>
<organism evidence="3 4">
    <name type="scientific">Arcanobacterium canis</name>
    <dbReference type="NCBI Taxonomy" id="999183"/>
    <lineage>
        <taxon>Bacteria</taxon>
        <taxon>Bacillati</taxon>
        <taxon>Actinomycetota</taxon>
        <taxon>Actinomycetes</taxon>
        <taxon>Actinomycetales</taxon>
        <taxon>Actinomycetaceae</taxon>
        <taxon>Arcanobacterium</taxon>
    </lineage>
</organism>
<dbReference type="InterPro" id="IPR047682">
    <property type="entry name" value="SepH-like"/>
</dbReference>
<feature type="domain" description="DUF3071" evidence="2">
    <location>
        <begin position="1"/>
        <end position="161"/>
    </location>
</feature>
<reference evidence="3 4" key="1">
    <citation type="submission" date="2023-03" db="EMBL/GenBank/DDBJ databases">
        <title>Complete genome of Arcanobacterium canis strain DSM 25104 isolated in 2010 from a canine otitis externa in Germany.</title>
        <authorList>
            <person name="Borowiak M."/>
            <person name="Kreitlow A."/>
            <person name="Malorny B."/>
            <person name="Laemmler C."/>
            <person name="Prenger-Berninghoff E."/>
            <person name="Ploetz M."/>
            <person name="Abdulmawjood A."/>
        </authorList>
    </citation>
    <scope>NUCLEOTIDE SEQUENCE [LARGE SCALE GENOMIC DNA]</scope>
    <source>
        <strain evidence="3 4">DSM 25104</strain>
    </source>
</reference>
<proteinExistence type="predicted"/>
<evidence type="ECO:0000256" key="1">
    <source>
        <dbReference type="SAM" id="MobiDB-lite"/>
    </source>
</evidence>
<dbReference type="InterPro" id="IPR021421">
    <property type="entry name" value="DUF3071"/>
</dbReference>
<keyword evidence="4" id="KW-1185">Reference proteome</keyword>
<dbReference type="NCBIfam" id="NF040712">
    <property type="entry name" value="SepH"/>
    <property type="match status" value="1"/>
</dbReference>
<dbReference type="EMBL" id="CP121208">
    <property type="protein sequence ID" value="WFM82706.1"/>
    <property type="molecule type" value="Genomic_DNA"/>
</dbReference>
<evidence type="ECO:0000313" key="3">
    <source>
        <dbReference type="EMBL" id="WFM82706.1"/>
    </source>
</evidence>
<feature type="region of interest" description="Disordered" evidence="1">
    <location>
        <begin position="243"/>
        <end position="265"/>
    </location>
</feature>
<feature type="compositionally biased region" description="Acidic residues" evidence="1">
    <location>
        <begin position="297"/>
        <end position="307"/>
    </location>
</feature>
<protein>
    <submittedName>
        <fullName evidence="3">Septation protein SepH</fullName>
    </submittedName>
</protein>
<gene>
    <name evidence="3" type="primary">sepH</name>
    <name evidence="3" type="ORF">P7079_04675</name>
</gene>
<feature type="region of interest" description="Disordered" evidence="1">
    <location>
        <begin position="297"/>
        <end position="343"/>
    </location>
</feature>
<evidence type="ECO:0000313" key="4">
    <source>
        <dbReference type="Proteomes" id="UP001215216"/>
    </source>
</evidence>
<sequence length="343" mass="37833">MIDLELLGVVTDGDALSLNDAEGNRYRLPITPQLRAALRKDIRPENGEQPRPITPKEIQAHFRAGLSVAEVSEITSIPPSDLDGLARPILAERQYTALQARRWMLSKEDGSMSLEELVGSRLAARSVTSESILWDSYKKNNERFLSVEFTIGEKQHAALWKIDMKAHTVVAANDEATWLTETQIPAPTSPWRPLNTPQMSENTASLEARRARHIAEDPHEPITPDDASDESASIADMLDSLDSQRGVSRPMPDFDGAHPAASDVEGATDATILAFPSRSDSEESAATANEARLEIVQNEDEQQEEIAEIPPSPQASTKDSKKRKGRPSMPSWDEIVFGYSKDD</sequence>
<dbReference type="Pfam" id="PF11268">
    <property type="entry name" value="DUF3071"/>
    <property type="match status" value="1"/>
</dbReference>
<name>A0ABY8G0L4_9ACTO</name>
<evidence type="ECO:0000259" key="2">
    <source>
        <dbReference type="Pfam" id="PF11268"/>
    </source>
</evidence>